<dbReference type="NCBIfam" id="TIGR00350">
    <property type="entry name" value="lytR_cpsA_psr"/>
    <property type="match status" value="1"/>
</dbReference>
<keyword evidence="4" id="KW-1185">Reference proteome</keyword>
<comment type="similarity">
    <text evidence="1">Belongs to the LytR/CpsA/Psr (LCP) family.</text>
</comment>
<dbReference type="Pfam" id="PF03816">
    <property type="entry name" value="LytR_cpsA_psr"/>
    <property type="match status" value="1"/>
</dbReference>
<dbReference type="InterPro" id="IPR004474">
    <property type="entry name" value="LytR_CpsA_psr"/>
</dbReference>
<reference evidence="3 4" key="1">
    <citation type="submission" date="2016-10" db="EMBL/GenBank/DDBJ databases">
        <authorList>
            <person name="de Groot N.N."/>
        </authorList>
    </citation>
    <scope>NUCLEOTIDE SEQUENCE [LARGE SCALE GENOMIC DNA]</scope>
    <source>
        <strain evidence="3 4">DSM 3217</strain>
    </source>
</reference>
<organism evidence="3 4">
    <name type="scientific">Eubacterium oxidoreducens</name>
    <dbReference type="NCBI Taxonomy" id="1732"/>
    <lineage>
        <taxon>Bacteria</taxon>
        <taxon>Bacillati</taxon>
        <taxon>Bacillota</taxon>
        <taxon>Clostridia</taxon>
        <taxon>Eubacteriales</taxon>
        <taxon>Eubacteriaceae</taxon>
        <taxon>Eubacterium</taxon>
    </lineage>
</organism>
<evidence type="ECO:0000256" key="1">
    <source>
        <dbReference type="ARBA" id="ARBA00006068"/>
    </source>
</evidence>
<dbReference type="PANTHER" id="PTHR33392">
    <property type="entry name" value="POLYISOPRENYL-TEICHOIC ACID--PEPTIDOGLYCAN TEICHOIC ACID TRANSFERASE TAGU"/>
    <property type="match status" value="1"/>
</dbReference>
<gene>
    <name evidence="3" type="ORF">SAMN02910417_00450</name>
</gene>
<dbReference type="AlphaFoldDB" id="A0A1G6ADB5"/>
<dbReference type="STRING" id="1732.SAMN02910417_00450"/>
<name>A0A1G6ADB5_EUBOX</name>
<proteinExistence type="inferred from homology"/>
<dbReference type="Gene3D" id="3.40.630.190">
    <property type="entry name" value="LCP protein"/>
    <property type="match status" value="1"/>
</dbReference>
<evidence type="ECO:0000313" key="3">
    <source>
        <dbReference type="EMBL" id="SDB06415.1"/>
    </source>
</evidence>
<evidence type="ECO:0000259" key="2">
    <source>
        <dbReference type="Pfam" id="PF03816"/>
    </source>
</evidence>
<dbReference type="PANTHER" id="PTHR33392:SF6">
    <property type="entry name" value="POLYISOPRENYL-TEICHOIC ACID--PEPTIDOGLYCAN TEICHOIC ACID TRANSFERASE TAGU"/>
    <property type="match status" value="1"/>
</dbReference>
<accession>A0A1G6ADB5</accession>
<dbReference type="EMBL" id="FMXR01000005">
    <property type="protein sequence ID" value="SDB06415.1"/>
    <property type="molecule type" value="Genomic_DNA"/>
</dbReference>
<dbReference type="Proteomes" id="UP000199228">
    <property type="component" value="Unassembled WGS sequence"/>
</dbReference>
<sequence length="336" mass="37558">MFLIEMVILAVVLVVLYLFVQFGKISRNGITTDNDNLDPATLETLDGYTDIAVFGLDNRTSGEYENGRADVLMIFSINNDTNEVKMVSVYRDTYLNMTDDDEDFNKANAAYSLGGAQQAVEMLNENLDLNIQNYVSVDFEAVIDVIDQLGGVEEVEVTKNEAKLMKKPIKEVCKLKDVDPDTEYVSAGTQTLDGIQALAYMRIRKDNGGDFKRTKRQREIISKVIKQAKSSNIFTLNSMMNDLLPEISTSLTNSDMVTLLLQLFSYEVADSSGFPFEKTTMDLSVGNSVIAADLESNVIELHEFLYGTEDYTPSEDVQNFSDTIIYRTGIHEGDGY</sequence>
<evidence type="ECO:0000313" key="4">
    <source>
        <dbReference type="Proteomes" id="UP000199228"/>
    </source>
</evidence>
<feature type="domain" description="Cell envelope-related transcriptional attenuator" evidence="2">
    <location>
        <begin position="68"/>
        <end position="229"/>
    </location>
</feature>
<dbReference type="InterPro" id="IPR050922">
    <property type="entry name" value="LytR/CpsA/Psr_CW_biosynth"/>
</dbReference>
<protein>
    <submittedName>
        <fullName evidence="3">Transcriptional attenuator, LytR family</fullName>
    </submittedName>
</protein>